<feature type="compositionally biased region" description="Basic and acidic residues" evidence="1">
    <location>
        <begin position="43"/>
        <end position="64"/>
    </location>
</feature>
<name>A0ABW5XBX9_9MICO</name>
<evidence type="ECO:0000313" key="3">
    <source>
        <dbReference type="Proteomes" id="UP001597391"/>
    </source>
</evidence>
<dbReference type="EMBL" id="JBHUOP010000001">
    <property type="protein sequence ID" value="MFD2839239.1"/>
    <property type="molecule type" value="Genomic_DNA"/>
</dbReference>
<reference evidence="3" key="1">
    <citation type="journal article" date="2019" name="Int. J. Syst. Evol. Microbiol.">
        <title>The Global Catalogue of Microorganisms (GCM) 10K type strain sequencing project: providing services to taxonomists for standard genome sequencing and annotation.</title>
        <authorList>
            <consortium name="The Broad Institute Genomics Platform"/>
            <consortium name="The Broad Institute Genome Sequencing Center for Infectious Disease"/>
            <person name="Wu L."/>
            <person name="Ma J."/>
        </authorList>
    </citation>
    <scope>NUCLEOTIDE SEQUENCE [LARGE SCALE GENOMIC DNA]</scope>
    <source>
        <strain evidence="3">KCTC 33576</strain>
    </source>
</reference>
<proteinExistence type="predicted"/>
<gene>
    <name evidence="2" type="ORF">ACFSYH_01475</name>
</gene>
<evidence type="ECO:0000256" key="1">
    <source>
        <dbReference type="SAM" id="MobiDB-lite"/>
    </source>
</evidence>
<accession>A0ABW5XBX9</accession>
<sequence>MTQPTNGGVPQPPHGDAAAAGQPYQQPAPYGHDDYAPQAPAEPNKEDFKDATWDQVKETRRQESEAGYAPGEAPEIVYEEHDGPSVIETQTGGKDGLVRCAKCGSTDIGFSVAKASLYCNFCRFEWQSESAVDAYNLNTPVHELRGIHIGSGSAEIIPDVSQIVSFKCSACGAEVVIDTEHAMQARCHWCRHTLSVQEQIPNGAVPDAVLPFSLPKEVAMQNIQKFVDSRKFFALRKFKQEFKAENVMGVYLPYMIVDVNARMHLQGVGEEEIRRYTVGTDDNKRTVYDVDVYSVARQFDVQVDDLTLESSSEKGNIDNSKNTNNIINSIMPFDTKNIVRFNPNYLSGFSSQKRDTNIDGLAELAHLQSADIGRHLVRPSLKKYDRGVRWDQENLDVIGERWISAYLPVWLYSYYEKKSNGNELLHYIAVNGRTGETMGSIPVNMGRLFAAACVAEVFGIIATILVW</sequence>
<feature type="region of interest" description="Disordered" evidence="1">
    <location>
        <begin position="1"/>
        <end position="82"/>
    </location>
</feature>
<evidence type="ECO:0000313" key="2">
    <source>
        <dbReference type="EMBL" id="MFD2839239.1"/>
    </source>
</evidence>
<protein>
    <submittedName>
        <fullName evidence="2">TFIIB-type zinc ribbon-containing protein</fullName>
    </submittedName>
</protein>
<keyword evidence="3" id="KW-1185">Reference proteome</keyword>
<dbReference type="PANTHER" id="PTHR37826">
    <property type="entry name" value="FLOTILLIN BAND_7_5 DOMAIN PROTEIN"/>
    <property type="match status" value="1"/>
</dbReference>
<dbReference type="PANTHER" id="PTHR37826:SF3">
    <property type="entry name" value="J DOMAIN-CONTAINING PROTEIN"/>
    <property type="match status" value="1"/>
</dbReference>
<dbReference type="Proteomes" id="UP001597391">
    <property type="component" value="Unassembled WGS sequence"/>
</dbReference>
<feature type="compositionally biased region" description="Low complexity" evidence="1">
    <location>
        <begin position="17"/>
        <end position="30"/>
    </location>
</feature>
<comment type="caution">
    <text evidence="2">The sequence shown here is derived from an EMBL/GenBank/DDBJ whole genome shotgun (WGS) entry which is preliminary data.</text>
</comment>
<dbReference type="RefSeq" id="WP_377464680.1">
    <property type="nucleotide sequence ID" value="NZ_JBHUOP010000001.1"/>
</dbReference>
<organism evidence="2 3">
    <name type="scientific">Populibacterium corticicola</name>
    <dbReference type="NCBI Taxonomy" id="1812826"/>
    <lineage>
        <taxon>Bacteria</taxon>
        <taxon>Bacillati</taxon>
        <taxon>Actinomycetota</taxon>
        <taxon>Actinomycetes</taxon>
        <taxon>Micrococcales</taxon>
        <taxon>Jonesiaceae</taxon>
        <taxon>Populibacterium</taxon>
    </lineage>
</organism>